<organism evidence="2 3">
    <name type="scientific">Dichomitus squalens</name>
    <dbReference type="NCBI Taxonomy" id="114155"/>
    <lineage>
        <taxon>Eukaryota</taxon>
        <taxon>Fungi</taxon>
        <taxon>Dikarya</taxon>
        <taxon>Basidiomycota</taxon>
        <taxon>Agaricomycotina</taxon>
        <taxon>Agaricomycetes</taxon>
        <taxon>Polyporales</taxon>
        <taxon>Polyporaceae</taxon>
        <taxon>Dichomitus</taxon>
    </lineage>
</organism>
<keyword evidence="3" id="KW-1185">Reference proteome</keyword>
<name>A0A4V2K8L1_9APHY</name>
<evidence type="ECO:0000256" key="1">
    <source>
        <dbReference type="SAM" id="MobiDB-lite"/>
    </source>
</evidence>
<evidence type="ECO:0000313" key="2">
    <source>
        <dbReference type="EMBL" id="TBU60428.1"/>
    </source>
</evidence>
<accession>A0A4V2K8L1</accession>
<proteinExistence type="predicted"/>
<gene>
    <name evidence="2" type="ORF">BD310DRAFT_332132</name>
</gene>
<reference evidence="2 3" key="1">
    <citation type="submission" date="2019-01" db="EMBL/GenBank/DDBJ databases">
        <title>Draft genome sequences of three monokaryotic isolates of the white-rot basidiomycete fungus Dichomitus squalens.</title>
        <authorList>
            <consortium name="DOE Joint Genome Institute"/>
            <person name="Lopez S.C."/>
            <person name="Andreopoulos B."/>
            <person name="Pangilinan J."/>
            <person name="Lipzen A."/>
            <person name="Riley R."/>
            <person name="Ahrendt S."/>
            <person name="Ng V."/>
            <person name="Barry K."/>
            <person name="Daum C."/>
            <person name="Grigoriev I.V."/>
            <person name="Hilden K.S."/>
            <person name="Makela M.R."/>
            <person name="de Vries R.P."/>
        </authorList>
    </citation>
    <scope>NUCLEOTIDE SEQUENCE [LARGE SCALE GENOMIC DNA]</scope>
    <source>
        <strain evidence="2 3">CBS 464.89</strain>
    </source>
</reference>
<evidence type="ECO:0000313" key="3">
    <source>
        <dbReference type="Proteomes" id="UP000292082"/>
    </source>
</evidence>
<sequence>MFDHQVVLGFHHLRALGYPHCHLTFYPLRVLRYALSSRHHKGSFHLLLICGVVSAMGRRVDRAACSGGRVASRTESNHAAAPDPAVALSGNSRILAFVRHRWRSCDIVGGVLAFLLIICAHKHGFTLKSPPFRIAERCSPLTAENSSATLTSQNVSVSRGTSERSVATSSRGAWTCSKRGITSPLSSSKSLV</sequence>
<feature type="region of interest" description="Disordered" evidence="1">
    <location>
        <begin position="152"/>
        <end position="171"/>
    </location>
</feature>
<dbReference type="AlphaFoldDB" id="A0A4V2K8L1"/>
<protein>
    <submittedName>
        <fullName evidence="2">Uncharacterized protein</fullName>
    </submittedName>
</protein>
<dbReference type="EMBL" id="ML145105">
    <property type="protein sequence ID" value="TBU60428.1"/>
    <property type="molecule type" value="Genomic_DNA"/>
</dbReference>
<dbReference type="Proteomes" id="UP000292082">
    <property type="component" value="Unassembled WGS sequence"/>
</dbReference>